<keyword evidence="3" id="KW-1185">Reference proteome</keyword>
<dbReference type="Gramene" id="TraesCS2D03G0854700.1">
    <property type="protein sequence ID" value="TraesCS2D03G0854700.1.CDS"/>
    <property type="gene ID" value="TraesCS2D03G0854700"/>
</dbReference>
<dbReference type="Gramene" id="TraesCS2D02G373000.1">
    <property type="protein sequence ID" value="TraesCS2D02G373000.1"/>
    <property type="gene ID" value="TraesCS2D02G373000"/>
</dbReference>
<feature type="compositionally biased region" description="Basic residues" evidence="1">
    <location>
        <begin position="39"/>
        <end position="51"/>
    </location>
</feature>
<dbReference type="Proteomes" id="UP000019116">
    <property type="component" value="Chromosome 2D"/>
</dbReference>
<protein>
    <submittedName>
        <fullName evidence="2">Uncharacterized protein</fullName>
    </submittedName>
</protein>
<evidence type="ECO:0000313" key="2">
    <source>
        <dbReference type="EnsemblPlants" id="TraesCS2D02G373000.1"/>
    </source>
</evidence>
<organism evidence="2">
    <name type="scientific">Triticum aestivum</name>
    <name type="common">Wheat</name>
    <dbReference type="NCBI Taxonomy" id="4565"/>
    <lineage>
        <taxon>Eukaryota</taxon>
        <taxon>Viridiplantae</taxon>
        <taxon>Streptophyta</taxon>
        <taxon>Embryophyta</taxon>
        <taxon>Tracheophyta</taxon>
        <taxon>Spermatophyta</taxon>
        <taxon>Magnoliopsida</taxon>
        <taxon>Liliopsida</taxon>
        <taxon>Poales</taxon>
        <taxon>Poaceae</taxon>
        <taxon>BOP clade</taxon>
        <taxon>Pooideae</taxon>
        <taxon>Triticodae</taxon>
        <taxon>Triticeae</taxon>
        <taxon>Triticinae</taxon>
        <taxon>Triticum</taxon>
    </lineage>
</organism>
<dbReference type="STRING" id="4565.A0A1D5UFU2"/>
<dbReference type="Gramene" id="TraesROB_scaffold_020795_01G000400.1">
    <property type="protein sequence ID" value="TraesROB_scaffold_020795_01G000400.1"/>
    <property type="gene ID" value="TraesROB_scaffold_020795_01G000400"/>
</dbReference>
<accession>A0A1D5UFU2</accession>
<sequence>MGALNLFPNLSSSWVKLIHGQAWRLLVRRAGRGSVSTGHVRKPTMHQHHTSRTPGSCKRIRQSCPRDSISYGTHAASTAGRSSALSSTAMARACKCSPALRLLPNPITAQLPSGRSHGRCRCLAVHAQLPAEDADDYPAESPKRVQVTQSLRRSRRRGAAGRQSLISVGTSRGGGDQWGSDFELTLRQLRLDDLIEDGHSDADVLVHLLVQQHTQFGMSIKGRVVTSLTKICDSCSAPYCTKIDEQFDITVLSSSRKDQSGLPEIGDSDPSVIYVKPGTEIDIDSSIQETIRLTASAKSSCSEACEKSPVVWKRAGNQKKRYSQTWSKLLDLKRTLDKAPS</sequence>
<dbReference type="OrthoDB" id="1912778at2759"/>
<dbReference type="Gramene" id="TraesWEE_scaffold_027283_01G000300.1">
    <property type="protein sequence ID" value="TraesWEE_scaffold_027283_01G000300.1"/>
    <property type="gene ID" value="TraesWEE_scaffold_027283_01G000300"/>
</dbReference>
<evidence type="ECO:0000313" key="3">
    <source>
        <dbReference type="Proteomes" id="UP000019116"/>
    </source>
</evidence>
<dbReference type="AlphaFoldDB" id="A0A1D5UFU2"/>
<dbReference type="Gramene" id="TraesCLE_scaffold_000762_01G000500.1">
    <property type="protein sequence ID" value="TraesCLE_scaffold_000762_01G000500.1"/>
    <property type="gene ID" value="TraesCLE_scaffold_000762_01G000500"/>
</dbReference>
<dbReference type="ExpressionAtlas" id="A0A1D5UFU2">
    <property type="expression patterns" value="baseline and differential"/>
</dbReference>
<name>A0A1D5UFU2_WHEAT</name>
<dbReference type="Gramene" id="TraesRN2D0100903100.1">
    <property type="protein sequence ID" value="TraesRN2D0100903100.1"/>
    <property type="gene ID" value="TraesRN2D0100903100"/>
</dbReference>
<proteinExistence type="predicted"/>
<reference evidence="2" key="1">
    <citation type="submission" date="2018-08" db="EMBL/GenBank/DDBJ databases">
        <authorList>
            <person name="Rossello M."/>
        </authorList>
    </citation>
    <scope>NUCLEOTIDE SEQUENCE [LARGE SCALE GENOMIC DNA]</scope>
    <source>
        <strain evidence="2">cv. Chinese Spring</strain>
    </source>
</reference>
<evidence type="ECO:0000256" key="1">
    <source>
        <dbReference type="SAM" id="MobiDB-lite"/>
    </source>
</evidence>
<dbReference type="OMA" id="CKCSPAL"/>
<reference evidence="2" key="2">
    <citation type="submission" date="2018-10" db="UniProtKB">
        <authorList>
            <consortium name="EnsemblPlants"/>
        </authorList>
    </citation>
    <scope>IDENTIFICATION</scope>
</reference>
<dbReference type="PANTHER" id="PTHR37734:SF1">
    <property type="entry name" value="LARGE RIBOSOMAL RNA SUBUNIT ACCUMULATION PROTEIN YCED HOMOLOG 2, CHLOROPLASTIC"/>
    <property type="match status" value="1"/>
</dbReference>
<dbReference type="InterPro" id="IPR003772">
    <property type="entry name" value="YceD"/>
</dbReference>
<dbReference type="InterPro" id="IPR044985">
    <property type="entry name" value="YceD_plant"/>
</dbReference>
<dbReference type="Gramene" id="TraesCAD_scaffold_049653_01G000100.1">
    <property type="protein sequence ID" value="TraesCAD_scaffold_049653_01G000100.1"/>
    <property type="gene ID" value="TraesCAD_scaffold_049653_01G000100"/>
</dbReference>
<dbReference type="PANTHER" id="PTHR37734">
    <property type="entry name" value="LARGE RIBOSOMAL RNA SUBUNIT ACCUMULATION PROTEIN YCED HOMOLOG 2, CHLOROPLASTIC"/>
    <property type="match status" value="1"/>
</dbReference>
<dbReference type="Pfam" id="PF02620">
    <property type="entry name" value="YceD"/>
    <property type="match status" value="1"/>
</dbReference>
<feature type="region of interest" description="Disordered" evidence="1">
    <location>
        <begin position="35"/>
        <end position="59"/>
    </location>
</feature>
<dbReference type="EnsemblPlants" id="TraesCS2D02G373000.1">
    <property type="protein sequence ID" value="TraesCS2D02G373000.1"/>
    <property type="gene ID" value="TraesCS2D02G373000"/>
</dbReference>